<organism evidence="3 4">
    <name type="scientific">Paenibacillus whitsoniae</name>
    <dbReference type="NCBI Taxonomy" id="2496558"/>
    <lineage>
        <taxon>Bacteria</taxon>
        <taxon>Bacillati</taxon>
        <taxon>Bacillota</taxon>
        <taxon>Bacilli</taxon>
        <taxon>Bacillales</taxon>
        <taxon>Paenibacillaceae</taxon>
        <taxon>Paenibacillus</taxon>
    </lineage>
</organism>
<dbReference type="SUPFAM" id="SSF51604">
    <property type="entry name" value="Enolase C-terminal domain-like"/>
    <property type="match status" value="1"/>
</dbReference>
<evidence type="ECO:0000259" key="2">
    <source>
        <dbReference type="Pfam" id="PF13378"/>
    </source>
</evidence>
<keyword evidence="4" id="KW-1185">Reference proteome</keyword>
<proteinExistence type="predicted"/>
<dbReference type="EMBL" id="RXHU01000082">
    <property type="protein sequence ID" value="RTE05521.1"/>
    <property type="molecule type" value="Genomic_DNA"/>
</dbReference>
<evidence type="ECO:0000313" key="3">
    <source>
        <dbReference type="EMBL" id="RTE05521.1"/>
    </source>
</evidence>
<accession>A0A430J7N9</accession>
<dbReference type="OrthoDB" id="1099889at2"/>
<name>A0A430J7N9_9BACL</name>
<sequence>MIKIAQAALAVEKEPLLYPFGFKGGSLSELWQTMVGLQSENGHTAVGLGIQSVLWSDPGVFFSATEQAGNEQMLAITHHALAQTRGAAFSTPLELSHGLRASGLASGREVTGRAELRETFALNALVPLDHAAWLLYARETGREQYDAMLPEPYRELLSYRNAELGLTPVVGYGQSLEDIRGMLDQGYFVLKIKIGSDPDKDGDLSKMLAWDMQRLTEIHALAAERTTPYTDSGRILYYLDANGRYDTMDRLLRFLDHADRIGALARIVLLEEPFPEENKNPVHAAPVRVTADESVHGVEDAIERIALGYGAITLKPIAKTLSVALEVAQAALTRGVPCLCADLTVNPWMLDWNKNLAARLAPLPGLKVGILESNGHQNYAHWARMQGYHPEGRAPWTQSAGGVYTLGDDFYARSGGSFGRSSHYEAVLAEAWG</sequence>
<dbReference type="InterPro" id="IPR029065">
    <property type="entry name" value="Enolase_C-like"/>
</dbReference>
<dbReference type="RefSeq" id="WP_126143992.1">
    <property type="nucleotide sequence ID" value="NZ_RXHU01000082.1"/>
</dbReference>
<comment type="caution">
    <text evidence="3">The sequence shown here is derived from an EMBL/GenBank/DDBJ whole genome shotgun (WGS) entry which is preliminary data.</text>
</comment>
<dbReference type="GO" id="GO:0046872">
    <property type="term" value="F:metal ion binding"/>
    <property type="evidence" value="ECO:0007669"/>
    <property type="project" value="UniProtKB-KW"/>
</dbReference>
<gene>
    <name evidence="3" type="ORF">EJQ19_25215</name>
</gene>
<feature type="domain" description="Enolase C-terminal" evidence="2">
    <location>
        <begin position="177"/>
        <end position="340"/>
    </location>
</feature>
<dbReference type="Proteomes" id="UP000276128">
    <property type="component" value="Unassembled WGS sequence"/>
</dbReference>
<protein>
    <submittedName>
        <fullName evidence="3">L-alanine-DL-glutamate epimerase</fullName>
    </submittedName>
</protein>
<evidence type="ECO:0000256" key="1">
    <source>
        <dbReference type="ARBA" id="ARBA00022723"/>
    </source>
</evidence>
<keyword evidence="1" id="KW-0479">Metal-binding</keyword>
<dbReference type="Gene3D" id="3.20.20.120">
    <property type="entry name" value="Enolase-like C-terminal domain"/>
    <property type="match status" value="1"/>
</dbReference>
<evidence type="ECO:0000313" key="4">
    <source>
        <dbReference type="Proteomes" id="UP000276128"/>
    </source>
</evidence>
<dbReference type="AlphaFoldDB" id="A0A430J7N9"/>
<dbReference type="Pfam" id="PF13378">
    <property type="entry name" value="MR_MLE_C"/>
    <property type="match status" value="1"/>
</dbReference>
<reference evidence="3 4" key="1">
    <citation type="submission" date="2018-12" db="EMBL/GenBank/DDBJ databases">
        <title>Bacillus ochoae sp. nov., Paenibacillus whitsoniae sp. nov., Paenibacillus spiritus sp. nov. Isolated from the Mars Exploration Rover during spacecraft assembly.</title>
        <authorList>
            <person name="Seuylemezian A."/>
            <person name="Vaishampayan P."/>
        </authorList>
    </citation>
    <scope>NUCLEOTIDE SEQUENCE [LARGE SCALE GENOMIC DNA]</scope>
    <source>
        <strain evidence="3 4">MER 54</strain>
    </source>
</reference>
<dbReference type="InterPro" id="IPR036849">
    <property type="entry name" value="Enolase-like_C_sf"/>
</dbReference>